<gene>
    <name evidence="1" type="ordered locus">Tresu_2174</name>
</gene>
<proteinExistence type="predicted"/>
<dbReference type="Proteomes" id="UP000006852">
    <property type="component" value="Chromosome"/>
</dbReference>
<dbReference type="EMBL" id="CP002631">
    <property type="protein sequence ID" value="AEB15043.1"/>
    <property type="molecule type" value="Genomic_DNA"/>
</dbReference>
<dbReference type="KEGG" id="tsu:Tresu_2174"/>
<accession>F2NWC2</accession>
<dbReference type="OrthoDB" id="10012174at2"/>
<protein>
    <submittedName>
        <fullName evidence="1">Uncharacterized protein</fullName>
    </submittedName>
</protein>
<reference evidence="1 2" key="1">
    <citation type="journal article" date="2011" name="Stand. Genomic Sci.">
        <title>Complete genome sequence of Treponema succinifaciens type strain (6091).</title>
        <authorList>
            <person name="Han C."/>
            <person name="Gronow S."/>
            <person name="Teshima H."/>
            <person name="Lapidus A."/>
            <person name="Nolan M."/>
            <person name="Lucas S."/>
            <person name="Hammon N."/>
            <person name="Deshpande S."/>
            <person name="Cheng J.F."/>
            <person name="Zeytun A."/>
            <person name="Tapia R."/>
            <person name="Goodwin L."/>
            <person name="Pitluck S."/>
            <person name="Liolios K."/>
            <person name="Pagani I."/>
            <person name="Ivanova N."/>
            <person name="Mavromatis K."/>
            <person name="Mikhailova N."/>
            <person name="Huntemann M."/>
            <person name="Pati A."/>
            <person name="Chen A."/>
            <person name="Palaniappan K."/>
            <person name="Land M."/>
            <person name="Hauser L."/>
            <person name="Brambilla E.M."/>
            <person name="Rohde M."/>
            <person name="Goker M."/>
            <person name="Woyke T."/>
            <person name="Bristow J."/>
            <person name="Eisen J.A."/>
            <person name="Markowitz V."/>
            <person name="Hugenholtz P."/>
            <person name="Kyrpides N.C."/>
            <person name="Klenk H.P."/>
            <person name="Detter J.C."/>
        </authorList>
    </citation>
    <scope>NUCLEOTIDE SEQUENCE [LARGE SCALE GENOMIC DNA]</scope>
    <source>
        <strain evidence="2">ATCC 33096 / DSM 2489 / 6091</strain>
    </source>
</reference>
<keyword evidence="2" id="KW-1185">Reference proteome</keyword>
<dbReference type="RefSeq" id="WP_013702296.1">
    <property type="nucleotide sequence ID" value="NC_015385.1"/>
</dbReference>
<dbReference type="GeneID" id="302999296"/>
<reference evidence="2" key="2">
    <citation type="submission" date="2011-04" db="EMBL/GenBank/DDBJ databases">
        <title>The complete genome of chromosome of Treponema succinifaciens DSM 2489.</title>
        <authorList>
            <person name="Lucas S."/>
            <person name="Copeland A."/>
            <person name="Lapidus A."/>
            <person name="Bruce D."/>
            <person name="Goodwin L."/>
            <person name="Pitluck S."/>
            <person name="Peters L."/>
            <person name="Kyrpides N."/>
            <person name="Mavromatis K."/>
            <person name="Ivanova N."/>
            <person name="Ovchinnikova G."/>
            <person name="Teshima H."/>
            <person name="Detter J.C."/>
            <person name="Tapia R."/>
            <person name="Han C."/>
            <person name="Land M."/>
            <person name="Hauser L."/>
            <person name="Markowitz V."/>
            <person name="Cheng J.-F."/>
            <person name="Hugenholtz P."/>
            <person name="Woyke T."/>
            <person name="Wu D."/>
            <person name="Gronow S."/>
            <person name="Wellnitz S."/>
            <person name="Brambilla E."/>
            <person name="Klenk H.-P."/>
            <person name="Eisen J.A."/>
        </authorList>
    </citation>
    <scope>NUCLEOTIDE SEQUENCE [LARGE SCALE GENOMIC DNA]</scope>
    <source>
        <strain evidence="2">ATCC 33096 / DSM 2489 / 6091</strain>
    </source>
</reference>
<evidence type="ECO:0000313" key="2">
    <source>
        <dbReference type="Proteomes" id="UP000006852"/>
    </source>
</evidence>
<organism evidence="1 2">
    <name type="scientific">Treponema succinifaciens (strain ATCC 33096 / DSM 2489 / 6091)</name>
    <dbReference type="NCBI Taxonomy" id="869209"/>
    <lineage>
        <taxon>Bacteria</taxon>
        <taxon>Pseudomonadati</taxon>
        <taxon>Spirochaetota</taxon>
        <taxon>Spirochaetia</taxon>
        <taxon>Spirochaetales</taxon>
        <taxon>Treponemataceae</taxon>
        <taxon>Treponema</taxon>
    </lineage>
</organism>
<dbReference type="AlphaFoldDB" id="F2NWC2"/>
<sequence length="263" mass="30255">MEDSKSKEENPVNLLCKKFFTPELCDGPVTETPAALKNKAFAELLSYGDEICRKKFRGKEDLLCVEIVKTIEACWNSWKKSPCASSYSGYFYKALCNNLAKVCVQKDDEFKAMSFDSSVDKYGEPVTLLDFEPDDETASLDDKIDNDSKLDKLLDGIEIYTRAVRTDVRKSLCVMFTYRILDDAEFPDSGWIEEKHEKYCFINMELAGDYFAKQKVAKSENKKFKYTQKDVSKLFGIPEKTLSDRSRKIDSFFDSLRNNEQCL</sequence>
<evidence type="ECO:0000313" key="1">
    <source>
        <dbReference type="EMBL" id="AEB15043.1"/>
    </source>
</evidence>
<name>F2NWC2_TRES6</name>
<dbReference type="HOGENOM" id="CLU_1057452_0_0_12"/>